<name>A0ABQ6FZF6_9CHLR</name>
<accession>A0ABQ6FZF6</accession>
<evidence type="ECO:0000256" key="1">
    <source>
        <dbReference type="SAM" id="Phobius"/>
    </source>
</evidence>
<keyword evidence="1" id="KW-0812">Transmembrane</keyword>
<dbReference type="RefSeq" id="WP_338256384.1">
    <property type="nucleotide sequence ID" value="NZ_BSRI01000002.1"/>
</dbReference>
<feature type="transmembrane region" description="Helical" evidence="1">
    <location>
        <begin position="27"/>
        <end position="50"/>
    </location>
</feature>
<comment type="caution">
    <text evidence="2">The sequence shown here is derived from an EMBL/GenBank/DDBJ whole genome shotgun (WGS) entry which is preliminary data.</text>
</comment>
<keyword evidence="1" id="KW-0472">Membrane</keyword>
<feature type="transmembrane region" description="Helical" evidence="1">
    <location>
        <begin position="129"/>
        <end position="153"/>
    </location>
</feature>
<proteinExistence type="predicted"/>
<evidence type="ECO:0000313" key="2">
    <source>
        <dbReference type="EMBL" id="GLV59652.1"/>
    </source>
</evidence>
<dbReference type="EMBL" id="BSRI01000002">
    <property type="protein sequence ID" value="GLV59652.1"/>
    <property type="molecule type" value="Genomic_DNA"/>
</dbReference>
<protein>
    <submittedName>
        <fullName evidence="2">Uncharacterized protein</fullName>
    </submittedName>
</protein>
<reference evidence="2 3" key="1">
    <citation type="submission" date="2023-02" db="EMBL/GenBank/DDBJ databases">
        <title>Dictyobacter halimunensis sp. nov., a new member of the class Ktedonobacteria from forest soil in a geothermal area.</title>
        <authorList>
            <person name="Rachmania M.K."/>
            <person name="Ningsih F."/>
            <person name="Sakai Y."/>
            <person name="Yabe S."/>
            <person name="Yokota A."/>
            <person name="Sjamsuridzal W."/>
        </authorList>
    </citation>
    <scope>NUCLEOTIDE SEQUENCE [LARGE SCALE GENOMIC DNA]</scope>
    <source>
        <strain evidence="2 3">S3.2.2.5</strain>
    </source>
</reference>
<feature type="transmembrane region" description="Helical" evidence="1">
    <location>
        <begin position="96"/>
        <end position="123"/>
    </location>
</feature>
<evidence type="ECO:0000313" key="3">
    <source>
        <dbReference type="Proteomes" id="UP001344906"/>
    </source>
</evidence>
<feature type="transmembrane region" description="Helical" evidence="1">
    <location>
        <begin position="70"/>
        <end position="89"/>
    </location>
</feature>
<sequence>MLHLRLLQQKALNYRNLNYRNLNYRQVGLYTTVGLETLLVASALVPAQLWTRLIPLSANAALNGPYPASIAPMITLLLYLLPTVIGFSCQRWQKALLLATLPAWLGLGIFLVAATFKVGAFYVVSSDHITANVSLLELFAGLGAIGWLARFLFKMR</sequence>
<keyword evidence="3" id="KW-1185">Reference proteome</keyword>
<organism evidence="2 3">
    <name type="scientific">Dictyobacter halimunensis</name>
    <dbReference type="NCBI Taxonomy" id="3026934"/>
    <lineage>
        <taxon>Bacteria</taxon>
        <taxon>Bacillati</taxon>
        <taxon>Chloroflexota</taxon>
        <taxon>Ktedonobacteria</taxon>
        <taxon>Ktedonobacterales</taxon>
        <taxon>Dictyobacteraceae</taxon>
        <taxon>Dictyobacter</taxon>
    </lineage>
</organism>
<gene>
    <name evidence="2" type="ORF">KDH_64780</name>
</gene>
<keyword evidence="1" id="KW-1133">Transmembrane helix</keyword>
<dbReference type="Proteomes" id="UP001344906">
    <property type="component" value="Unassembled WGS sequence"/>
</dbReference>